<dbReference type="Pfam" id="PF00263">
    <property type="entry name" value="Secretin"/>
    <property type="match status" value="1"/>
</dbReference>
<proteinExistence type="inferred from homology"/>
<dbReference type="Gene3D" id="3.55.50.30">
    <property type="match status" value="1"/>
</dbReference>
<keyword evidence="3" id="KW-0732">Signal</keyword>
<reference evidence="5 6" key="1">
    <citation type="journal article" date="2008" name="Int. J. Syst. Evol. Microbiol.">
        <title>Bizionia argentinensis sp. nov., isolated from surface marine water in Antarctica.</title>
        <authorList>
            <person name="Bercovich A."/>
            <person name="Vazquez S.C."/>
            <person name="Yankilevich P."/>
            <person name="Coria S.H."/>
            <person name="Foti M."/>
            <person name="Hernandez E."/>
            <person name="Vidal A."/>
            <person name="Ruberto L."/>
            <person name="Melo C."/>
            <person name="Marenssi S."/>
            <person name="Criscuolo M."/>
            <person name="Memoli M."/>
            <person name="Arguelles M."/>
            <person name="Mac Cormack W.P."/>
        </authorList>
    </citation>
    <scope>NUCLEOTIDE SEQUENCE [LARGE SCALE GENOMIC DNA]</scope>
    <source>
        <strain evidence="5 6">JUB59</strain>
    </source>
</reference>
<dbReference type="GO" id="GO:0015627">
    <property type="term" value="C:type II protein secretion system complex"/>
    <property type="evidence" value="ECO:0007669"/>
    <property type="project" value="TreeGrafter"/>
</dbReference>
<feature type="domain" description="Type II/III secretion system secretin-like" evidence="4">
    <location>
        <begin position="559"/>
        <end position="724"/>
    </location>
</feature>
<accession>G2EGY4</accession>
<dbReference type="PANTHER" id="PTHR30332">
    <property type="entry name" value="PROBABLE GENERAL SECRETION PATHWAY PROTEIN D"/>
    <property type="match status" value="1"/>
</dbReference>
<dbReference type="InterPro" id="IPR004846">
    <property type="entry name" value="T2SS/T3SS_dom"/>
</dbReference>
<evidence type="ECO:0000313" key="5">
    <source>
        <dbReference type="EMBL" id="EGV42194.1"/>
    </source>
</evidence>
<evidence type="ECO:0000256" key="2">
    <source>
        <dbReference type="SAM" id="MobiDB-lite"/>
    </source>
</evidence>
<evidence type="ECO:0000259" key="4">
    <source>
        <dbReference type="Pfam" id="PF00263"/>
    </source>
</evidence>
<gene>
    <name evidence="5" type="ORF">BZARG_371</name>
</gene>
<dbReference type="RefSeq" id="WP_008639638.1">
    <property type="nucleotide sequence ID" value="NZ_AFXZ01000067.1"/>
</dbReference>
<comment type="caution">
    <text evidence="5">The sequence shown here is derived from an EMBL/GenBank/DDBJ whole genome shotgun (WGS) entry which is preliminary data.</text>
</comment>
<keyword evidence="6" id="KW-1185">Reference proteome</keyword>
<evidence type="ECO:0000256" key="3">
    <source>
        <dbReference type="SAM" id="SignalP"/>
    </source>
</evidence>
<dbReference type="InterPro" id="IPR001775">
    <property type="entry name" value="GspD/PilQ"/>
</dbReference>
<dbReference type="eggNOG" id="COG4796">
    <property type="taxonomic scope" value="Bacteria"/>
</dbReference>
<dbReference type="GO" id="GO:0009306">
    <property type="term" value="P:protein secretion"/>
    <property type="evidence" value="ECO:0007669"/>
    <property type="project" value="InterPro"/>
</dbReference>
<dbReference type="PANTHER" id="PTHR30332:SF17">
    <property type="entry name" value="TYPE IV PILIATION SYSTEM PROTEIN DR_0774-RELATED"/>
    <property type="match status" value="1"/>
</dbReference>
<feature type="signal peptide" evidence="3">
    <location>
        <begin position="1"/>
        <end position="18"/>
    </location>
</feature>
<organism evidence="5 6">
    <name type="scientific">Bizionia argentinensis JUB59</name>
    <dbReference type="NCBI Taxonomy" id="1046627"/>
    <lineage>
        <taxon>Bacteria</taxon>
        <taxon>Pseudomonadati</taxon>
        <taxon>Bacteroidota</taxon>
        <taxon>Flavobacteriia</taxon>
        <taxon>Flavobacteriales</taxon>
        <taxon>Flavobacteriaceae</taxon>
        <taxon>Bizionia</taxon>
    </lineage>
</organism>
<dbReference type="PRINTS" id="PR00811">
    <property type="entry name" value="BCTERIALGSPD"/>
</dbReference>
<feature type="compositionally biased region" description="Low complexity" evidence="2">
    <location>
        <begin position="387"/>
        <end position="426"/>
    </location>
</feature>
<sequence length="725" mass="80649">MKKTLYILILLSFCYSFAQKEDQRILNIKNQLIALSTETAGLTENVKTEIQVNNVSLANFLLAVSDVHKVNINVAPDLNQLIKNNFTNVTVTDLLVFLCKEYSLTIDFTGNILSVKPFVEEPEQIEEKIIPISYMPKNNSISIDVKNDKLYDVFKRIMDQSGKNLVFSPGLENKPLTAYIQQTPFDVAMSKLAYANNLYFEKTKDNFYLFESDLNPDVATNANQNNQQNAIRPTRRRNSNIYFKVLDPINKLIEVDFQNASIADIIGDIGTELNIDVFTASPLDGAGTATFKAKSINFDKLLVKIFEAQAITDNTKNSQTEQRSDQNLSSPNNTIFTFKKEDDIYFFGTEQQLSVRKLEIISMRHRSVSLLGDASNSFGKTGGSNVGGNNFNNSGNDNYNSNSFNQFDNINSSNQNTSNYQSSSNNDSEEKRTLLDIVPIELIQELDIKVDYELNSFYVNGASTNIERLKDFLNTIDKPVPVILIEVMFIEVNKNMSLEAGVSWGIADAPTTTKGDIYPTTDLSLGAKTINNILSGFSSFSGFNLGKVVPNFFASIKLAEKNGNLKIRSTPKLATLNGHKAMFSNGQTSYYAVTQRNIYGTNNPQTSEITNYFPIEAQLGLIIRPSVSGDGQVLLDINVIQSAFGARIAAGAPPNINSRTFSSIIRMEDQDIAILGGLEEQSENKSSTGVPLLARIPIIKWLFSKQTREGFKSKLTVLIKPTVIY</sequence>
<feature type="region of interest" description="Disordered" evidence="2">
    <location>
        <begin position="382"/>
        <end position="428"/>
    </location>
</feature>
<dbReference type="PATRIC" id="fig|1046627.3.peg.2762"/>
<dbReference type="EMBL" id="AFXZ01000067">
    <property type="protein sequence ID" value="EGV42194.1"/>
    <property type="molecule type" value="Genomic_DNA"/>
</dbReference>
<dbReference type="STRING" id="1046627.BZARG_371"/>
<evidence type="ECO:0000256" key="1">
    <source>
        <dbReference type="RuleBase" id="RU004003"/>
    </source>
</evidence>
<protein>
    <submittedName>
        <fullName evidence="5">Type II and III secretion system protein</fullName>
    </submittedName>
</protein>
<evidence type="ECO:0000313" key="6">
    <source>
        <dbReference type="Proteomes" id="UP000003730"/>
    </source>
</evidence>
<dbReference type="OrthoDB" id="9816579at2"/>
<dbReference type="AlphaFoldDB" id="G2EGY4"/>
<name>G2EGY4_9FLAO</name>
<feature type="chain" id="PRO_5003428734" evidence="3">
    <location>
        <begin position="19"/>
        <end position="725"/>
    </location>
</feature>
<comment type="similarity">
    <text evidence="1">Belongs to the bacterial secretin family.</text>
</comment>
<dbReference type="InterPro" id="IPR050810">
    <property type="entry name" value="Bact_Secretion_Sys_Channel"/>
</dbReference>
<dbReference type="Proteomes" id="UP000003730">
    <property type="component" value="Unassembled WGS sequence"/>
</dbReference>